<keyword evidence="1" id="KW-0456">Lyase</keyword>
<evidence type="ECO:0000313" key="3">
    <source>
        <dbReference type="EMBL" id="SVA00092.1"/>
    </source>
</evidence>
<reference evidence="3" key="1">
    <citation type="submission" date="2018-05" db="EMBL/GenBank/DDBJ databases">
        <authorList>
            <person name="Lanie J.A."/>
            <person name="Ng W.-L."/>
            <person name="Kazmierczak K.M."/>
            <person name="Andrzejewski T.M."/>
            <person name="Davidsen T.M."/>
            <person name="Wayne K.J."/>
            <person name="Tettelin H."/>
            <person name="Glass J.I."/>
            <person name="Rusch D."/>
            <person name="Podicherti R."/>
            <person name="Tsui H.-C.T."/>
            <person name="Winkler M.E."/>
        </authorList>
    </citation>
    <scope>NUCLEOTIDE SEQUENCE</scope>
</reference>
<dbReference type="Gene3D" id="3.20.20.140">
    <property type="entry name" value="Metal-dependent hydrolases"/>
    <property type="match status" value="1"/>
</dbReference>
<dbReference type="Pfam" id="PF04909">
    <property type="entry name" value="Amidohydro_2"/>
    <property type="match status" value="1"/>
</dbReference>
<accession>A0A381S7K4</accession>
<dbReference type="GO" id="GO:0016831">
    <property type="term" value="F:carboxy-lyase activity"/>
    <property type="evidence" value="ECO:0007669"/>
    <property type="project" value="InterPro"/>
</dbReference>
<dbReference type="SUPFAM" id="SSF51556">
    <property type="entry name" value="Metallo-dependent hydrolases"/>
    <property type="match status" value="1"/>
</dbReference>
<dbReference type="InterPro" id="IPR032465">
    <property type="entry name" value="ACMSD"/>
</dbReference>
<dbReference type="GO" id="GO:0019748">
    <property type="term" value="P:secondary metabolic process"/>
    <property type="evidence" value="ECO:0007669"/>
    <property type="project" value="TreeGrafter"/>
</dbReference>
<gene>
    <name evidence="3" type="ORF">METZ01_LOCUS52946</name>
</gene>
<dbReference type="AlphaFoldDB" id="A0A381S7K4"/>
<protein>
    <recommendedName>
        <fullName evidence="2">Amidohydrolase-related domain-containing protein</fullName>
    </recommendedName>
</protein>
<dbReference type="InterPro" id="IPR032466">
    <property type="entry name" value="Metal_Hydrolase"/>
</dbReference>
<dbReference type="EMBL" id="UINC01002766">
    <property type="protein sequence ID" value="SVA00092.1"/>
    <property type="molecule type" value="Genomic_DNA"/>
</dbReference>
<dbReference type="PANTHER" id="PTHR21240:SF28">
    <property type="entry name" value="ISO-OROTATE DECARBOXYLASE (EUROFUNG)"/>
    <property type="match status" value="1"/>
</dbReference>
<sequence>MTTCGEPIMSSVNRDLLISADSHVAENKDLRIRLPEHLRERMPLLVPGTGGDLDDETNGEIRNRSSWKKLSVRDRELEFRSDPSLGTDLDRRMRDMAREGVDAQVVFPNIALNFGGSRQTREYAKTFARAYNEYVRETFAPASKRFKPAAMIPTDDIEDTLAEARKCIDDGFATLFLPCVVPWQPYRLKLYEPLWSMVEEASIPLTFHVFSGNLALGGEFADPGHMSEERLALAVNQGKDRVKHTEQLDTVIGMAAGMAPILELTSSGVLERHPKLRFVITESDCGWLAWALQAMDQMQRRRHLYRTDLPLRASEYFLRQGFVTITDDPVALNNVGFTGSDCMLWGNDYPHDEGTWPESHASINAIRECLGDAAGKVLHGNAADLYGFDLDYLAAAHEEITSLAS</sequence>
<dbReference type="GO" id="GO:0005737">
    <property type="term" value="C:cytoplasm"/>
    <property type="evidence" value="ECO:0007669"/>
    <property type="project" value="TreeGrafter"/>
</dbReference>
<proteinExistence type="predicted"/>
<evidence type="ECO:0000256" key="1">
    <source>
        <dbReference type="ARBA" id="ARBA00023239"/>
    </source>
</evidence>
<feature type="domain" description="Amidohydrolase-related" evidence="2">
    <location>
        <begin position="82"/>
        <end position="388"/>
    </location>
</feature>
<dbReference type="InterPro" id="IPR006680">
    <property type="entry name" value="Amidohydro-rel"/>
</dbReference>
<evidence type="ECO:0000259" key="2">
    <source>
        <dbReference type="Pfam" id="PF04909"/>
    </source>
</evidence>
<name>A0A381S7K4_9ZZZZ</name>
<organism evidence="3">
    <name type="scientific">marine metagenome</name>
    <dbReference type="NCBI Taxonomy" id="408172"/>
    <lineage>
        <taxon>unclassified sequences</taxon>
        <taxon>metagenomes</taxon>
        <taxon>ecological metagenomes</taxon>
    </lineage>
</organism>
<dbReference type="PANTHER" id="PTHR21240">
    <property type="entry name" value="2-AMINO-3-CARBOXYLMUCONATE-6-SEMIALDEHYDE DECARBOXYLASE"/>
    <property type="match status" value="1"/>
</dbReference>
<dbReference type="GO" id="GO:0016787">
    <property type="term" value="F:hydrolase activity"/>
    <property type="evidence" value="ECO:0007669"/>
    <property type="project" value="InterPro"/>
</dbReference>